<keyword evidence="7" id="KW-1185">Reference proteome</keyword>
<dbReference type="InterPro" id="IPR002641">
    <property type="entry name" value="PNPLA_dom"/>
</dbReference>
<dbReference type="GO" id="GO:0016042">
    <property type="term" value="P:lipid catabolic process"/>
    <property type="evidence" value="ECO:0007669"/>
    <property type="project" value="UniProtKB-UniRule"/>
</dbReference>
<evidence type="ECO:0000256" key="4">
    <source>
        <dbReference type="PROSITE-ProRule" id="PRU01161"/>
    </source>
</evidence>
<dbReference type="AlphaFoldDB" id="A0A2R7YXQ0"/>
<feature type="domain" description="PNPLA" evidence="5">
    <location>
        <begin position="5"/>
        <end position="186"/>
    </location>
</feature>
<dbReference type="OrthoDB" id="5290098at2"/>
<organism evidence="6 7">
    <name type="scientific">Nocardioides currus</name>
    <dbReference type="NCBI Taxonomy" id="2133958"/>
    <lineage>
        <taxon>Bacteria</taxon>
        <taxon>Bacillati</taxon>
        <taxon>Actinomycetota</taxon>
        <taxon>Actinomycetes</taxon>
        <taxon>Propionibacteriales</taxon>
        <taxon>Nocardioidaceae</taxon>
        <taxon>Nocardioides</taxon>
    </lineage>
</organism>
<feature type="active site" description="Nucleophile" evidence="4">
    <location>
        <position position="38"/>
    </location>
</feature>
<gene>
    <name evidence="6" type="ORF">C7S10_08920</name>
</gene>
<dbReference type="PROSITE" id="PS51635">
    <property type="entry name" value="PNPLA"/>
    <property type="match status" value="1"/>
</dbReference>
<feature type="active site" description="Proton acceptor" evidence="4">
    <location>
        <position position="173"/>
    </location>
</feature>
<evidence type="ECO:0000256" key="2">
    <source>
        <dbReference type="ARBA" id="ARBA00022963"/>
    </source>
</evidence>
<evidence type="ECO:0000259" key="5">
    <source>
        <dbReference type="PROSITE" id="PS51635"/>
    </source>
</evidence>
<dbReference type="Gene3D" id="3.40.1090.10">
    <property type="entry name" value="Cytosolic phospholipase A2 catalytic domain"/>
    <property type="match status" value="1"/>
</dbReference>
<keyword evidence="3 4" id="KW-0443">Lipid metabolism</keyword>
<name>A0A2R7YXQ0_9ACTN</name>
<keyword evidence="2 4" id="KW-0442">Lipid degradation</keyword>
<accession>A0A2R7YXQ0</accession>
<evidence type="ECO:0000256" key="3">
    <source>
        <dbReference type="ARBA" id="ARBA00023098"/>
    </source>
</evidence>
<dbReference type="SUPFAM" id="SSF52151">
    <property type="entry name" value="FabD/lysophospholipase-like"/>
    <property type="match status" value="1"/>
</dbReference>
<dbReference type="PANTHER" id="PTHR14226">
    <property type="entry name" value="NEUROPATHY TARGET ESTERASE/SWISS CHEESE D.MELANOGASTER"/>
    <property type="match status" value="1"/>
</dbReference>
<protein>
    <submittedName>
        <fullName evidence="6">Patatin</fullName>
    </submittedName>
</protein>
<dbReference type="Pfam" id="PF01734">
    <property type="entry name" value="Patatin"/>
    <property type="match status" value="1"/>
</dbReference>
<comment type="caution">
    <text evidence="6">The sequence shown here is derived from an EMBL/GenBank/DDBJ whole genome shotgun (WGS) entry which is preliminary data.</text>
</comment>
<evidence type="ECO:0000256" key="1">
    <source>
        <dbReference type="ARBA" id="ARBA00022801"/>
    </source>
</evidence>
<dbReference type="EMBL" id="PYXZ01000003">
    <property type="protein sequence ID" value="PUA81155.1"/>
    <property type="molecule type" value="Genomic_DNA"/>
</dbReference>
<dbReference type="Proteomes" id="UP000244867">
    <property type="component" value="Unassembled WGS sequence"/>
</dbReference>
<sequence length="286" mass="30990">MTTAFVLGGGGVLGAVEVGMLRALFERDIVPDLVLGTSVGALNGAMVAREPSIEVIERLTDLWATTAQTRRSDGSELFRDRPLRTVRRVVSTGGTHVFSAKPLRERLVDEFGDLTFADLPVTFGVCAASIERAAEHWFTSGPLVPAIVASAAVPGLLPPAVATTEFGEEHFLDGGIVNSIPVGRAVGLGATRVFVLQVGRIDRPLVPPRRPWDVARVSFEVARRHRFMRELSEIPDHVEAHVLPAAGTSTKDDSMLAFRDFDSVQRRIDATYDASSAYLDEHLAPR</sequence>
<feature type="short sequence motif" description="DGA/G" evidence="4">
    <location>
        <begin position="173"/>
        <end position="175"/>
    </location>
</feature>
<evidence type="ECO:0000313" key="6">
    <source>
        <dbReference type="EMBL" id="PUA81155.1"/>
    </source>
</evidence>
<dbReference type="InterPro" id="IPR016035">
    <property type="entry name" value="Acyl_Trfase/lysoPLipase"/>
</dbReference>
<keyword evidence="1 4" id="KW-0378">Hydrolase</keyword>
<proteinExistence type="predicted"/>
<dbReference type="PANTHER" id="PTHR14226:SF29">
    <property type="entry name" value="NEUROPATHY TARGET ESTERASE SWS"/>
    <property type="match status" value="1"/>
</dbReference>
<feature type="short sequence motif" description="GXSXG" evidence="4">
    <location>
        <begin position="36"/>
        <end position="40"/>
    </location>
</feature>
<evidence type="ECO:0000313" key="7">
    <source>
        <dbReference type="Proteomes" id="UP000244867"/>
    </source>
</evidence>
<dbReference type="RefSeq" id="WP_108344097.1">
    <property type="nucleotide sequence ID" value="NZ_PYXZ01000003.1"/>
</dbReference>
<dbReference type="InterPro" id="IPR050301">
    <property type="entry name" value="NTE"/>
</dbReference>
<dbReference type="GO" id="GO:0016787">
    <property type="term" value="F:hydrolase activity"/>
    <property type="evidence" value="ECO:0007669"/>
    <property type="project" value="UniProtKB-UniRule"/>
</dbReference>
<reference evidence="6 7" key="1">
    <citation type="submission" date="2018-03" db="EMBL/GenBank/DDBJ databases">
        <authorList>
            <person name="Keele B.F."/>
        </authorList>
    </citation>
    <scope>NUCLEOTIDE SEQUENCE [LARGE SCALE GENOMIC DNA]</scope>
    <source>
        <strain evidence="6 7">IB-3</strain>
    </source>
</reference>
<feature type="short sequence motif" description="GXGXXG" evidence="4">
    <location>
        <begin position="9"/>
        <end position="14"/>
    </location>
</feature>